<dbReference type="InterPro" id="IPR000719">
    <property type="entry name" value="Prot_kinase_dom"/>
</dbReference>
<keyword evidence="17" id="KW-1185">Reference proteome</keyword>
<organism evidence="16 17">
    <name type="scientific">Thalictrum thalictroides</name>
    <name type="common">Rue-anemone</name>
    <name type="synonym">Anemone thalictroides</name>
    <dbReference type="NCBI Taxonomy" id="46969"/>
    <lineage>
        <taxon>Eukaryota</taxon>
        <taxon>Viridiplantae</taxon>
        <taxon>Streptophyta</taxon>
        <taxon>Embryophyta</taxon>
        <taxon>Tracheophyta</taxon>
        <taxon>Spermatophyta</taxon>
        <taxon>Magnoliopsida</taxon>
        <taxon>Ranunculales</taxon>
        <taxon>Ranunculaceae</taxon>
        <taxon>Thalictroideae</taxon>
        <taxon>Thalictrum</taxon>
    </lineage>
</organism>
<evidence type="ECO:0000256" key="8">
    <source>
        <dbReference type="ARBA" id="ARBA00022840"/>
    </source>
</evidence>
<dbReference type="PROSITE" id="PS00107">
    <property type="entry name" value="PROTEIN_KINASE_ATP"/>
    <property type="match status" value="1"/>
</dbReference>
<feature type="domain" description="Protein kinase" evidence="15">
    <location>
        <begin position="1"/>
        <end position="363"/>
    </location>
</feature>
<dbReference type="Gene3D" id="3.30.200.20">
    <property type="entry name" value="Phosphorylase Kinase, domain 1"/>
    <property type="match status" value="1"/>
</dbReference>
<reference evidence="16 17" key="1">
    <citation type="submission" date="2020-06" db="EMBL/GenBank/DDBJ databases">
        <title>Transcriptomic and genomic resources for Thalictrum thalictroides and T. hernandezii: Facilitating candidate gene discovery in an emerging model plant lineage.</title>
        <authorList>
            <person name="Arias T."/>
            <person name="Riano-Pachon D.M."/>
            <person name="Di Stilio V.S."/>
        </authorList>
    </citation>
    <scope>NUCLEOTIDE SEQUENCE [LARGE SCALE GENOMIC DNA]</scope>
    <source>
        <strain evidence="17">cv. WT478/WT964</strain>
        <tissue evidence="16">Leaves</tissue>
    </source>
</reference>
<dbReference type="PROSITE" id="PS50011">
    <property type="entry name" value="PROTEIN_KINASE_DOM"/>
    <property type="match status" value="1"/>
</dbReference>
<dbReference type="OrthoDB" id="4062651at2759"/>
<evidence type="ECO:0000256" key="14">
    <source>
        <dbReference type="SAM" id="MobiDB-lite"/>
    </source>
</evidence>
<accession>A0A7J6VW37</accession>
<dbReference type="InterPro" id="IPR017441">
    <property type="entry name" value="Protein_kinase_ATP_BS"/>
</dbReference>
<evidence type="ECO:0000256" key="6">
    <source>
        <dbReference type="ARBA" id="ARBA00022741"/>
    </source>
</evidence>
<dbReference type="PANTHER" id="PTHR47985:SF23">
    <property type="entry name" value="OS07G0695300 PROTEIN"/>
    <property type="match status" value="1"/>
</dbReference>
<keyword evidence="6 12" id="KW-0547">Nucleotide-binding</keyword>
<keyword evidence="8 12" id="KW-0067">ATP-binding</keyword>
<evidence type="ECO:0000256" key="13">
    <source>
        <dbReference type="RuleBase" id="RU000304"/>
    </source>
</evidence>
<dbReference type="FunFam" id="1.10.510.10:FF:001023">
    <property type="entry name" value="Os07g0541700 protein"/>
    <property type="match status" value="1"/>
</dbReference>
<comment type="subcellular location">
    <subcellularLocation>
        <location evidence="1">Cell membrane</location>
    </subcellularLocation>
</comment>
<proteinExistence type="inferred from homology"/>
<dbReference type="AlphaFoldDB" id="A0A7J6VW37"/>
<evidence type="ECO:0000256" key="10">
    <source>
        <dbReference type="ARBA" id="ARBA00047899"/>
    </source>
</evidence>
<dbReference type="GO" id="GO:0005524">
    <property type="term" value="F:ATP binding"/>
    <property type="evidence" value="ECO:0007669"/>
    <property type="project" value="UniProtKB-UniRule"/>
</dbReference>
<evidence type="ECO:0000259" key="15">
    <source>
        <dbReference type="PROSITE" id="PS50011"/>
    </source>
</evidence>
<evidence type="ECO:0000256" key="4">
    <source>
        <dbReference type="ARBA" id="ARBA00022527"/>
    </source>
</evidence>
<dbReference type="EMBL" id="JABWDY010025627">
    <property type="protein sequence ID" value="KAF5189319.1"/>
    <property type="molecule type" value="Genomic_DNA"/>
</dbReference>
<dbReference type="Pfam" id="PF00069">
    <property type="entry name" value="Pkinase"/>
    <property type="match status" value="1"/>
</dbReference>
<dbReference type="InterPro" id="IPR008271">
    <property type="entry name" value="Ser/Thr_kinase_AS"/>
</dbReference>
<evidence type="ECO:0000256" key="9">
    <source>
        <dbReference type="ARBA" id="ARBA00023136"/>
    </source>
</evidence>
<dbReference type="GO" id="GO:0004674">
    <property type="term" value="F:protein serine/threonine kinase activity"/>
    <property type="evidence" value="ECO:0007669"/>
    <property type="project" value="UniProtKB-KW"/>
</dbReference>
<name>A0A7J6VW37_THATH</name>
<comment type="similarity">
    <text evidence="13">Belongs to the protein kinase superfamily.</text>
</comment>
<evidence type="ECO:0000256" key="7">
    <source>
        <dbReference type="ARBA" id="ARBA00022777"/>
    </source>
</evidence>
<dbReference type="PROSITE" id="PS00108">
    <property type="entry name" value="PROTEIN_KINASE_ST"/>
    <property type="match status" value="1"/>
</dbReference>
<evidence type="ECO:0000256" key="12">
    <source>
        <dbReference type="PROSITE-ProRule" id="PRU10141"/>
    </source>
</evidence>
<feature type="binding site" evidence="12">
    <location>
        <position position="104"/>
    </location>
    <ligand>
        <name>ATP</name>
        <dbReference type="ChEBI" id="CHEBI:30616"/>
    </ligand>
</feature>
<dbReference type="Gene3D" id="1.10.510.10">
    <property type="entry name" value="Transferase(Phosphotransferase) domain 1"/>
    <property type="match status" value="2"/>
</dbReference>
<sequence length="417" mass="46226">MYLTGYFIFAVLFVITDKSKIYSPLSLEKEDPKNVAADKININAPLTAKKEEPKDEHQTAQTFTFHQLESATKNFREDSLLGEGGFGRVYKGELESINQVVAIKQLDRNEDHLHDLPPNKKPLDWNARMKIAAGAAKGLEYLHDTANPPVIYRDLKCSNILLGEGYYPKLSDFGLAKLGPVGDKTHVSTRVMGTYGYCAPEKAIDKSKSAGEQNLVAWARPLFRDRKKFSQMADPKLQGVYPMRGLYQALAVAAMCVQEQASLRPLIADVVTALGYLAAQPYTPETGSVQSPCGEPSTPPWPKKVNTETESFQSSRVAPSTPPLPKKVNTETESVQNSRMTLSTPPRPKKNNTETESVQNSRMTLSTPPRPKKNYTETESVQSSRVAPSTPPRPKKINTKQLNDGIMSVRNQTRGMN</sequence>
<dbReference type="GO" id="GO:0005886">
    <property type="term" value="C:plasma membrane"/>
    <property type="evidence" value="ECO:0007669"/>
    <property type="project" value="UniProtKB-SubCell"/>
</dbReference>
<feature type="compositionally biased region" description="Polar residues" evidence="14">
    <location>
        <begin position="377"/>
        <end position="387"/>
    </location>
</feature>
<feature type="compositionally biased region" description="Polar residues" evidence="14">
    <location>
        <begin position="308"/>
        <end position="318"/>
    </location>
</feature>
<keyword evidence="4 13" id="KW-0723">Serine/threonine-protein kinase</keyword>
<dbReference type="SMART" id="SM00220">
    <property type="entry name" value="S_TKc"/>
    <property type="match status" value="1"/>
</dbReference>
<evidence type="ECO:0000256" key="3">
    <source>
        <dbReference type="ARBA" id="ARBA00022475"/>
    </source>
</evidence>
<dbReference type="EC" id="2.7.11.1" evidence="2"/>
<keyword evidence="9" id="KW-0472">Membrane</keyword>
<evidence type="ECO:0000256" key="1">
    <source>
        <dbReference type="ARBA" id="ARBA00004236"/>
    </source>
</evidence>
<protein>
    <recommendedName>
        <fullName evidence="2">non-specific serine/threonine protein kinase</fullName>
        <ecNumber evidence="2">2.7.11.1</ecNumber>
    </recommendedName>
</protein>
<evidence type="ECO:0000256" key="11">
    <source>
        <dbReference type="ARBA" id="ARBA00048679"/>
    </source>
</evidence>
<comment type="caution">
    <text evidence="16">The sequence shown here is derived from an EMBL/GenBank/DDBJ whole genome shotgun (WGS) entry which is preliminary data.</text>
</comment>
<dbReference type="PANTHER" id="PTHR47985">
    <property type="entry name" value="OS07G0668900 PROTEIN"/>
    <property type="match status" value="1"/>
</dbReference>
<evidence type="ECO:0000313" key="16">
    <source>
        <dbReference type="EMBL" id="KAF5189319.1"/>
    </source>
</evidence>
<dbReference type="Proteomes" id="UP000554482">
    <property type="component" value="Unassembled WGS sequence"/>
</dbReference>
<gene>
    <name evidence="16" type="ORF">FRX31_021093</name>
</gene>
<feature type="compositionally biased region" description="Polar residues" evidence="14">
    <location>
        <begin position="354"/>
        <end position="367"/>
    </location>
</feature>
<keyword evidence="16" id="KW-0675">Receptor</keyword>
<feature type="compositionally biased region" description="Polar residues" evidence="14">
    <location>
        <begin position="331"/>
        <end position="344"/>
    </location>
</feature>
<evidence type="ECO:0000313" key="17">
    <source>
        <dbReference type="Proteomes" id="UP000554482"/>
    </source>
</evidence>
<keyword evidence="5" id="KW-0808">Transferase</keyword>
<evidence type="ECO:0000256" key="2">
    <source>
        <dbReference type="ARBA" id="ARBA00012513"/>
    </source>
</evidence>
<keyword evidence="7 16" id="KW-0418">Kinase</keyword>
<comment type="catalytic activity">
    <reaction evidence="10">
        <text>L-threonyl-[protein] + ATP = O-phospho-L-threonyl-[protein] + ADP + H(+)</text>
        <dbReference type="Rhea" id="RHEA:46608"/>
        <dbReference type="Rhea" id="RHEA-COMP:11060"/>
        <dbReference type="Rhea" id="RHEA-COMP:11605"/>
        <dbReference type="ChEBI" id="CHEBI:15378"/>
        <dbReference type="ChEBI" id="CHEBI:30013"/>
        <dbReference type="ChEBI" id="CHEBI:30616"/>
        <dbReference type="ChEBI" id="CHEBI:61977"/>
        <dbReference type="ChEBI" id="CHEBI:456216"/>
        <dbReference type="EC" id="2.7.11.1"/>
    </reaction>
</comment>
<evidence type="ECO:0000256" key="5">
    <source>
        <dbReference type="ARBA" id="ARBA00022679"/>
    </source>
</evidence>
<keyword evidence="3" id="KW-1003">Cell membrane</keyword>
<dbReference type="SUPFAM" id="SSF56112">
    <property type="entry name" value="Protein kinase-like (PK-like)"/>
    <property type="match status" value="1"/>
</dbReference>
<dbReference type="InterPro" id="IPR011009">
    <property type="entry name" value="Kinase-like_dom_sf"/>
</dbReference>
<feature type="region of interest" description="Disordered" evidence="14">
    <location>
        <begin position="284"/>
        <end position="417"/>
    </location>
</feature>
<comment type="catalytic activity">
    <reaction evidence="11">
        <text>L-seryl-[protein] + ATP = O-phospho-L-seryl-[protein] + ADP + H(+)</text>
        <dbReference type="Rhea" id="RHEA:17989"/>
        <dbReference type="Rhea" id="RHEA-COMP:9863"/>
        <dbReference type="Rhea" id="RHEA-COMP:11604"/>
        <dbReference type="ChEBI" id="CHEBI:15378"/>
        <dbReference type="ChEBI" id="CHEBI:29999"/>
        <dbReference type="ChEBI" id="CHEBI:30616"/>
        <dbReference type="ChEBI" id="CHEBI:83421"/>
        <dbReference type="ChEBI" id="CHEBI:456216"/>
        <dbReference type="EC" id="2.7.11.1"/>
    </reaction>
</comment>